<evidence type="ECO:0000313" key="1">
    <source>
        <dbReference type="EMBL" id="KAI3698843.1"/>
    </source>
</evidence>
<evidence type="ECO:0000313" key="2">
    <source>
        <dbReference type="Proteomes" id="UP001055811"/>
    </source>
</evidence>
<reference evidence="1 2" key="2">
    <citation type="journal article" date="2022" name="Mol. Ecol. Resour.">
        <title>The genomes of chicory, endive, great burdock and yacon provide insights into Asteraceae paleo-polyploidization history and plant inulin production.</title>
        <authorList>
            <person name="Fan W."/>
            <person name="Wang S."/>
            <person name="Wang H."/>
            <person name="Wang A."/>
            <person name="Jiang F."/>
            <person name="Liu H."/>
            <person name="Zhao H."/>
            <person name="Xu D."/>
            <person name="Zhang Y."/>
        </authorList>
    </citation>
    <scope>NUCLEOTIDE SEQUENCE [LARGE SCALE GENOMIC DNA]</scope>
    <source>
        <strain evidence="2">cv. Punajuju</strain>
        <tissue evidence="1">Leaves</tissue>
    </source>
</reference>
<dbReference type="Proteomes" id="UP001055811">
    <property type="component" value="Linkage Group LG08"/>
</dbReference>
<dbReference type="EMBL" id="CM042016">
    <property type="protein sequence ID" value="KAI3698843.1"/>
    <property type="molecule type" value="Genomic_DNA"/>
</dbReference>
<gene>
    <name evidence="1" type="ORF">L2E82_42702</name>
</gene>
<proteinExistence type="predicted"/>
<protein>
    <submittedName>
        <fullName evidence="1">Uncharacterized protein</fullName>
    </submittedName>
</protein>
<keyword evidence="2" id="KW-1185">Reference proteome</keyword>
<name>A0ACB8ZMN3_CICIN</name>
<comment type="caution">
    <text evidence="1">The sequence shown here is derived from an EMBL/GenBank/DDBJ whole genome shotgun (WGS) entry which is preliminary data.</text>
</comment>
<reference evidence="2" key="1">
    <citation type="journal article" date="2022" name="Mol. Ecol. Resour.">
        <title>The genomes of chicory, endive, great burdock and yacon provide insights into Asteraceae palaeo-polyploidization history and plant inulin production.</title>
        <authorList>
            <person name="Fan W."/>
            <person name="Wang S."/>
            <person name="Wang H."/>
            <person name="Wang A."/>
            <person name="Jiang F."/>
            <person name="Liu H."/>
            <person name="Zhao H."/>
            <person name="Xu D."/>
            <person name="Zhang Y."/>
        </authorList>
    </citation>
    <scope>NUCLEOTIDE SEQUENCE [LARGE SCALE GENOMIC DNA]</scope>
    <source>
        <strain evidence="2">cv. Punajuju</strain>
    </source>
</reference>
<accession>A0ACB8ZMN3</accession>
<sequence>MASSDDTAVSGKSSDVYDPPSKPLLSSYIDEFNQLHHSPPPSESDPSSSSHYPTNITYNYQSPRPIKDIAFLILFLIFVIATFGFGIFASINKNPNSSSVSAFTYDISSDSCVKRRSISDIGDRDLFLNLLRSDSGDILKNLIITLVITLILSVPISLFVLFSLKHYAKQLVYISLPFFVIVPISIDIYWFVICTINPTCSQNFPLPYRILVLVFVLLVIGLIVWIIVVNWSRIELTVNIIKVSSAALSNNLGLFLVLPALILGLLVYYVPIVVFLVFASQNGEIIPRENQGKVFCVWKQDSWVPAYFALAILTMLWSATAMVEAQVYVISGTIAQWYFSKDDSKVRKTIRSSLRNAFGPSFGTICFSGLLIAIVRIVRAAVDSAASEDAGGIVNLILRCCVNALLSAFEFLNKFTINFSAITGESYCSSARLTYELLRRNLLSAVIVETISTRLLAGIILVLSAIYAIVVCVILQAASGLAVESYFVAAMAFVLLIVVLGFLVNVLDNVIDTVYICYAIDRDKGEVCKQEVHEIYVHLPISRNHNPAYLNARTPLLV</sequence>
<organism evidence="1 2">
    <name type="scientific">Cichorium intybus</name>
    <name type="common">Chicory</name>
    <dbReference type="NCBI Taxonomy" id="13427"/>
    <lineage>
        <taxon>Eukaryota</taxon>
        <taxon>Viridiplantae</taxon>
        <taxon>Streptophyta</taxon>
        <taxon>Embryophyta</taxon>
        <taxon>Tracheophyta</taxon>
        <taxon>Spermatophyta</taxon>
        <taxon>Magnoliopsida</taxon>
        <taxon>eudicotyledons</taxon>
        <taxon>Gunneridae</taxon>
        <taxon>Pentapetalae</taxon>
        <taxon>asterids</taxon>
        <taxon>campanulids</taxon>
        <taxon>Asterales</taxon>
        <taxon>Asteraceae</taxon>
        <taxon>Cichorioideae</taxon>
        <taxon>Cichorieae</taxon>
        <taxon>Cichoriinae</taxon>
        <taxon>Cichorium</taxon>
    </lineage>
</organism>